<feature type="region of interest" description="Disordered" evidence="1">
    <location>
        <begin position="137"/>
        <end position="158"/>
    </location>
</feature>
<keyword evidence="3" id="KW-1185">Reference proteome</keyword>
<evidence type="ECO:0000256" key="1">
    <source>
        <dbReference type="SAM" id="MobiDB-lite"/>
    </source>
</evidence>
<dbReference type="Proteomes" id="UP001303473">
    <property type="component" value="Unassembled WGS sequence"/>
</dbReference>
<protein>
    <submittedName>
        <fullName evidence="2">Uncharacterized protein</fullName>
    </submittedName>
</protein>
<sequence length="158" mass="17107">MSLSSPRYLLPVAIISIAPAALSSPGCIDMPPLRNTKSCPTSSSPILAAKSCVISGETSMPLHTKLQQQQILGALRCTMLYCIGRPLTCLHLEDFVQASQVAYQLGCLPHYSCFLDRHRTFAHIALPCRQIPVKRHNPADPEVSTGGPARSDVLLPCE</sequence>
<organism evidence="2 3">
    <name type="scientific">Diplogelasinospora grovesii</name>
    <dbReference type="NCBI Taxonomy" id="303347"/>
    <lineage>
        <taxon>Eukaryota</taxon>
        <taxon>Fungi</taxon>
        <taxon>Dikarya</taxon>
        <taxon>Ascomycota</taxon>
        <taxon>Pezizomycotina</taxon>
        <taxon>Sordariomycetes</taxon>
        <taxon>Sordariomycetidae</taxon>
        <taxon>Sordariales</taxon>
        <taxon>Diplogelasinosporaceae</taxon>
        <taxon>Diplogelasinospora</taxon>
    </lineage>
</organism>
<evidence type="ECO:0000313" key="3">
    <source>
        <dbReference type="Proteomes" id="UP001303473"/>
    </source>
</evidence>
<reference evidence="3" key="1">
    <citation type="journal article" date="2023" name="Mol. Phylogenet. Evol.">
        <title>Genome-scale phylogeny and comparative genomics of the fungal order Sordariales.</title>
        <authorList>
            <person name="Hensen N."/>
            <person name="Bonometti L."/>
            <person name="Westerberg I."/>
            <person name="Brannstrom I.O."/>
            <person name="Guillou S."/>
            <person name="Cros-Aarteil S."/>
            <person name="Calhoun S."/>
            <person name="Haridas S."/>
            <person name="Kuo A."/>
            <person name="Mondo S."/>
            <person name="Pangilinan J."/>
            <person name="Riley R."/>
            <person name="LaButti K."/>
            <person name="Andreopoulos B."/>
            <person name="Lipzen A."/>
            <person name="Chen C."/>
            <person name="Yan M."/>
            <person name="Daum C."/>
            <person name="Ng V."/>
            <person name="Clum A."/>
            <person name="Steindorff A."/>
            <person name="Ohm R.A."/>
            <person name="Martin F."/>
            <person name="Silar P."/>
            <person name="Natvig D.O."/>
            <person name="Lalanne C."/>
            <person name="Gautier V."/>
            <person name="Ament-Velasquez S.L."/>
            <person name="Kruys A."/>
            <person name="Hutchinson M.I."/>
            <person name="Powell A.J."/>
            <person name="Barry K."/>
            <person name="Miller A.N."/>
            <person name="Grigoriev I.V."/>
            <person name="Debuchy R."/>
            <person name="Gladieux P."/>
            <person name="Hiltunen Thoren M."/>
            <person name="Johannesson H."/>
        </authorList>
    </citation>
    <scope>NUCLEOTIDE SEQUENCE [LARGE SCALE GENOMIC DNA]</scope>
    <source>
        <strain evidence="3">CBS 340.73</strain>
    </source>
</reference>
<gene>
    <name evidence="2" type="ORF">QBC46DRAFT_43055</name>
</gene>
<dbReference type="EMBL" id="MU853910">
    <property type="protein sequence ID" value="KAK3935731.1"/>
    <property type="molecule type" value="Genomic_DNA"/>
</dbReference>
<evidence type="ECO:0000313" key="2">
    <source>
        <dbReference type="EMBL" id="KAK3935731.1"/>
    </source>
</evidence>
<comment type="caution">
    <text evidence="2">The sequence shown here is derived from an EMBL/GenBank/DDBJ whole genome shotgun (WGS) entry which is preliminary data.</text>
</comment>
<proteinExistence type="predicted"/>
<dbReference type="AlphaFoldDB" id="A0AAN6MY93"/>
<accession>A0AAN6MY93</accession>
<name>A0AAN6MY93_9PEZI</name>